<keyword evidence="2" id="KW-0723">Serine/threonine-protein kinase</keyword>
<organism evidence="10 11">
    <name type="scientific">Sorghum bicolor</name>
    <name type="common">Sorghum</name>
    <name type="synonym">Sorghum vulgare</name>
    <dbReference type="NCBI Taxonomy" id="4558"/>
    <lineage>
        <taxon>Eukaryota</taxon>
        <taxon>Viridiplantae</taxon>
        <taxon>Streptophyta</taxon>
        <taxon>Embryophyta</taxon>
        <taxon>Tracheophyta</taxon>
        <taxon>Spermatophyta</taxon>
        <taxon>Magnoliopsida</taxon>
        <taxon>Liliopsida</taxon>
        <taxon>Poales</taxon>
        <taxon>Poaceae</taxon>
        <taxon>PACMAD clade</taxon>
        <taxon>Panicoideae</taxon>
        <taxon>Andropogonodae</taxon>
        <taxon>Andropogoneae</taxon>
        <taxon>Sorghinae</taxon>
        <taxon>Sorghum</taxon>
    </lineage>
</organism>
<evidence type="ECO:0000256" key="6">
    <source>
        <dbReference type="ARBA" id="ARBA00022840"/>
    </source>
</evidence>
<accession>A0A921QIW8</accession>
<proteinExistence type="predicted"/>
<comment type="caution">
    <text evidence="10">The sequence shown here is derived from an EMBL/GenBank/DDBJ whole genome shotgun (WGS) entry which is preliminary data.</text>
</comment>
<keyword evidence="3" id="KW-0808">Transferase</keyword>
<comment type="catalytic activity">
    <reaction evidence="8">
        <text>L-seryl-[protein] + ATP = O-phospho-L-seryl-[protein] + ADP + H(+)</text>
        <dbReference type="Rhea" id="RHEA:17989"/>
        <dbReference type="Rhea" id="RHEA-COMP:9863"/>
        <dbReference type="Rhea" id="RHEA-COMP:11604"/>
        <dbReference type="ChEBI" id="CHEBI:15378"/>
        <dbReference type="ChEBI" id="CHEBI:29999"/>
        <dbReference type="ChEBI" id="CHEBI:30616"/>
        <dbReference type="ChEBI" id="CHEBI:83421"/>
        <dbReference type="ChEBI" id="CHEBI:456216"/>
        <dbReference type="EC" id="2.7.11.1"/>
    </reaction>
</comment>
<evidence type="ECO:0000256" key="3">
    <source>
        <dbReference type="ARBA" id="ARBA00022679"/>
    </source>
</evidence>
<dbReference type="InterPro" id="IPR011009">
    <property type="entry name" value="Kinase-like_dom_sf"/>
</dbReference>
<dbReference type="AlphaFoldDB" id="A0A921QIW8"/>
<protein>
    <recommendedName>
        <fullName evidence="1">non-specific serine/threonine protein kinase</fullName>
        <ecNumber evidence="1">2.7.11.1</ecNumber>
    </recommendedName>
</protein>
<evidence type="ECO:0000256" key="7">
    <source>
        <dbReference type="ARBA" id="ARBA00047899"/>
    </source>
</evidence>
<dbReference type="Gene3D" id="1.10.510.10">
    <property type="entry name" value="Transferase(Phosphotransferase) domain 1"/>
    <property type="match status" value="1"/>
</dbReference>
<dbReference type="GO" id="GO:0005524">
    <property type="term" value="F:ATP binding"/>
    <property type="evidence" value="ECO:0007669"/>
    <property type="project" value="UniProtKB-KW"/>
</dbReference>
<evidence type="ECO:0000256" key="4">
    <source>
        <dbReference type="ARBA" id="ARBA00022741"/>
    </source>
</evidence>
<reference evidence="10" key="1">
    <citation type="journal article" date="2019" name="BMC Genomics">
        <title>A new reference genome for Sorghum bicolor reveals high levels of sequence similarity between sweet and grain genotypes: implications for the genetics of sugar metabolism.</title>
        <authorList>
            <person name="Cooper E.A."/>
            <person name="Brenton Z.W."/>
            <person name="Flinn B.S."/>
            <person name="Jenkins J."/>
            <person name="Shu S."/>
            <person name="Flowers D."/>
            <person name="Luo F."/>
            <person name="Wang Y."/>
            <person name="Xia P."/>
            <person name="Barry K."/>
            <person name="Daum C."/>
            <person name="Lipzen A."/>
            <person name="Yoshinaga Y."/>
            <person name="Schmutz J."/>
            <person name="Saski C."/>
            <person name="Vermerris W."/>
            <person name="Kresovich S."/>
        </authorList>
    </citation>
    <scope>NUCLEOTIDE SEQUENCE</scope>
</reference>
<dbReference type="SUPFAM" id="SSF56112">
    <property type="entry name" value="Protein kinase-like (PK-like)"/>
    <property type="match status" value="1"/>
</dbReference>
<evidence type="ECO:0000256" key="2">
    <source>
        <dbReference type="ARBA" id="ARBA00022527"/>
    </source>
</evidence>
<reference evidence="10" key="2">
    <citation type="submission" date="2020-10" db="EMBL/GenBank/DDBJ databases">
        <authorList>
            <person name="Cooper E.A."/>
            <person name="Brenton Z.W."/>
            <person name="Flinn B.S."/>
            <person name="Jenkins J."/>
            <person name="Shu S."/>
            <person name="Flowers D."/>
            <person name="Luo F."/>
            <person name="Wang Y."/>
            <person name="Xia P."/>
            <person name="Barry K."/>
            <person name="Daum C."/>
            <person name="Lipzen A."/>
            <person name="Yoshinaga Y."/>
            <person name="Schmutz J."/>
            <person name="Saski C."/>
            <person name="Vermerris W."/>
            <person name="Kresovich S."/>
        </authorList>
    </citation>
    <scope>NUCLEOTIDE SEQUENCE</scope>
</reference>
<dbReference type="Proteomes" id="UP000807115">
    <property type="component" value="Chromosome 8"/>
</dbReference>
<evidence type="ECO:0000313" key="10">
    <source>
        <dbReference type="EMBL" id="KAG0521690.1"/>
    </source>
</evidence>
<dbReference type="GO" id="GO:0004674">
    <property type="term" value="F:protein serine/threonine kinase activity"/>
    <property type="evidence" value="ECO:0007669"/>
    <property type="project" value="UniProtKB-KW"/>
</dbReference>
<feature type="domain" description="Protein kinase" evidence="9">
    <location>
        <begin position="1"/>
        <end position="218"/>
    </location>
</feature>
<keyword evidence="4" id="KW-0547">Nucleotide-binding</keyword>
<dbReference type="EMBL" id="CM027687">
    <property type="protein sequence ID" value="KAG0521690.1"/>
    <property type="molecule type" value="Genomic_DNA"/>
</dbReference>
<evidence type="ECO:0000256" key="5">
    <source>
        <dbReference type="ARBA" id="ARBA00022777"/>
    </source>
</evidence>
<dbReference type="FunFam" id="1.10.510.10:FF:001023">
    <property type="entry name" value="Os07g0541700 protein"/>
    <property type="match status" value="1"/>
</dbReference>
<sequence>MGCFPVFWRKKNSRRQIVQHDQDIAITGNVKIYSSKELRKATRNFSPVNKLGQGYVGRVYLGKLNNGEKVAIKITYHNLAKLHGCCVDGGQKMLVYSYVENCLEQTLFGISHSGIRLDWRTAVKICIGVADGLTFFHEEVHPLIVHRNIEASNILLDRNLGPKIADFGLAKPGHYESDDLESIIDRTLKHDFDTELAHRLLKIGLLCTQDSPKIRPSM</sequence>
<evidence type="ECO:0000256" key="8">
    <source>
        <dbReference type="ARBA" id="ARBA00048679"/>
    </source>
</evidence>
<dbReference type="EC" id="2.7.11.1" evidence="1"/>
<dbReference type="PROSITE" id="PS50011">
    <property type="entry name" value="PROTEIN_KINASE_DOM"/>
    <property type="match status" value="1"/>
</dbReference>
<name>A0A921QIW8_SORBI</name>
<evidence type="ECO:0000313" key="11">
    <source>
        <dbReference type="Proteomes" id="UP000807115"/>
    </source>
</evidence>
<evidence type="ECO:0000256" key="1">
    <source>
        <dbReference type="ARBA" id="ARBA00012513"/>
    </source>
</evidence>
<dbReference type="InterPro" id="IPR000719">
    <property type="entry name" value="Prot_kinase_dom"/>
</dbReference>
<dbReference type="Pfam" id="PF07714">
    <property type="entry name" value="PK_Tyr_Ser-Thr"/>
    <property type="match status" value="1"/>
</dbReference>
<dbReference type="InterPro" id="IPR001245">
    <property type="entry name" value="Ser-Thr/Tyr_kinase_cat_dom"/>
</dbReference>
<evidence type="ECO:0000259" key="9">
    <source>
        <dbReference type="PROSITE" id="PS50011"/>
    </source>
</evidence>
<comment type="catalytic activity">
    <reaction evidence="7">
        <text>L-threonyl-[protein] + ATP = O-phospho-L-threonyl-[protein] + ADP + H(+)</text>
        <dbReference type="Rhea" id="RHEA:46608"/>
        <dbReference type="Rhea" id="RHEA-COMP:11060"/>
        <dbReference type="Rhea" id="RHEA-COMP:11605"/>
        <dbReference type="ChEBI" id="CHEBI:15378"/>
        <dbReference type="ChEBI" id="CHEBI:30013"/>
        <dbReference type="ChEBI" id="CHEBI:30616"/>
        <dbReference type="ChEBI" id="CHEBI:61977"/>
        <dbReference type="ChEBI" id="CHEBI:456216"/>
        <dbReference type="EC" id="2.7.11.1"/>
    </reaction>
</comment>
<keyword evidence="6" id="KW-0067">ATP-binding</keyword>
<keyword evidence="5" id="KW-0418">Kinase</keyword>
<dbReference type="Gene3D" id="3.30.200.20">
    <property type="entry name" value="Phosphorylase Kinase, domain 1"/>
    <property type="match status" value="1"/>
</dbReference>
<dbReference type="InterPro" id="IPR052059">
    <property type="entry name" value="CR_Ser/Thr_kinase"/>
</dbReference>
<gene>
    <name evidence="10" type="ORF">BDA96_08G182600</name>
</gene>
<dbReference type="PANTHER" id="PTHR47973">
    <property type="entry name" value="CYSTEINE-RICH RECEPTOR-LIKE PROTEIN KINASE 3"/>
    <property type="match status" value="1"/>
</dbReference>